<evidence type="ECO:0000256" key="2">
    <source>
        <dbReference type="SAM" id="Phobius"/>
    </source>
</evidence>
<feature type="transmembrane region" description="Helical" evidence="2">
    <location>
        <begin position="220"/>
        <end position="237"/>
    </location>
</feature>
<reference evidence="3" key="1">
    <citation type="submission" date="2014-05" db="EMBL/GenBank/DDBJ databases">
        <title>The transcriptome of the halophilic microalga Tetraselmis sp. GSL018 isolated from the Great Salt Lake, Utah.</title>
        <authorList>
            <person name="Jinkerson R.E."/>
            <person name="D'Adamo S."/>
            <person name="Posewitz M.C."/>
        </authorList>
    </citation>
    <scope>NUCLEOTIDE SEQUENCE</scope>
    <source>
        <strain evidence="3">GSL018</strain>
    </source>
</reference>
<keyword evidence="2" id="KW-1133">Transmembrane helix</keyword>
<dbReference type="PANTHER" id="PTHR35313">
    <property type="entry name" value="NO EXINE FORMATION 1"/>
    <property type="match status" value="1"/>
</dbReference>
<feature type="transmembrane region" description="Helical" evidence="2">
    <location>
        <begin position="372"/>
        <end position="391"/>
    </location>
</feature>
<keyword evidence="2" id="KW-0812">Transmembrane</keyword>
<feature type="transmembrane region" description="Helical" evidence="2">
    <location>
        <begin position="81"/>
        <end position="108"/>
    </location>
</feature>
<feature type="transmembrane region" description="Helical" evidence="2">
    <location>
        <begin position="128"/>
        <end position="150"/>
    </location>
</feature>
<sequence length="585" mass="62050">MRPGGRPLVARVLPRCPGGPSQGPRAVGPTGVEGRVVFRIFEQYVTIYPPWSYIVITAAMYGAAAVIVLHVTGVLGSSVDVAVGGVVLVLSTAGGCFAMGVPVFVIPAPLVAAAGLSLYYESRLLRDYLIFMAGAAAASVWFVHHHFWFLEIELGGLSVRDLCKLMLGMLLPALTVPGLVISNSSHHLVSLLLSVQAAMVAFVEEHLFAGPHGEEEMYPAYMVLATSLFGMTVAHRMKSAGKLSSWGAWVCHSCYASKLSMLAVPEAYMVRPVLLFALAVSAPLVLYPDSTAGLIGAHHRRAKLKPWQGILHAAMVVLTVVAGRFAVFDVIQWVTSSQPSEAVAAGGLLLASGIGCLPLVHKHYTNNAAARNAILGVCTLAALLFLLRPPFPVRTGSKCPHLPFGLCPRLWDESHAPYHEADDLAIYSMGEARRTHQPLWQRPSAAGCWRSRPAPGAASRASPRSRGSSWSAASAARASPATSGLSSSGTALASRSSCGAGCCSSPPPWCSCRRPARRSRAACCPSPCGCRRSPWPSSSSTSRRCRRCRSSRSGCTRTWAWTSTSSATPSGARPSSASLPRRLCS</sequence>
<feature type="transmembrane region" description="Helical" evidence="2">
    <location>
        <begin position="343"/>
        <end position="360"/>
    </location>
</feature>
<feature type="region of interest" description="Disordered" evidence="1">
    <location>
        <begin position="562"/>
        <end position="585"/>
    </location>
</feature>
<feature type="region of interest" description="Disordered" evidence="1">
    <location>
        <begin position="446"/>
        <end position="474"/>
    </location>
</feature>
<feature type="compositionally biased region" description="Low complexity" evidence="1">
    <location>
        <begin position="562"/>
        <end position="578"/>
    </location>
</feature>
<dbReference type="EMBL" id="GBEZ01004154">
    <property type="protein sequence ID" value="JAC81041.1"/>
    <property type="molecule type" value="Transcribed_RNA"/>
</dbReference>
<protein>
    <submittedName>
        <fullName evidence="3">No exine formation 1 isoform 1</fullName>
    </submittedName>
</protein>
<feature type="transmembrane region" description="Helical" evidence="2">
    <location>
        <begin position="51"/>
        <end position="69"/>
    </location>
</feature>
<accession>A0A061SE69</accession>
<keyword evidence="2" id="KW-0472">Membrane</keyword>
<feature type="transmembrane region" description="Helical" evidence="2">
    <location>
        <begin position="309"/>
        <end position="331"/>
    </location>
</feature>
<name>A0A061SE69_9CHLO</name>
<gene>
    <name evidence="3" type="ORF">TSPGSL018_8830</name>
</gene>
<evidence type="ECO:0000256" key="1">
    <source>
        <dbReference type="SAM" id="MobiDB-lite"/>
    </source>
</evidence>
<feature type="region of interest" description="Disordered" evidence="1">
    <location>
        <begin position="523"/>
        <end position="544"/>
    </location>
</feature>
<organism evidence="3">
    <name type="scientific">Tetraselmis sp. GSL018</name>
    <dbReference type="NCBI Taxonomy" id="582737"/>
    <lineage>
        <taxon>Eukaryota</taxon>
        <taxon>Viridiplantae</taxon>
        <taxon>Chlorophyta</taxon>
        <taxon>core chlorophytes</taxon>
        <taxon>Chlorodendrophyceae</taxon>
        <taxon>Chlorodendrales</taxon>
        <taxon>Chlorodendraceae</taxon>
        <taxon>Tetraselmis</taxon>
    </lineage>
</organism>
<dbReference type="AlphaFoldDB" id="A0A061SE69"/>
<evidence type="ECO:0000313" key="3">
    <source>
        <dbReference type="EMBL" id="JAC81041.1"/>
    </source>
</evidence>
<feature type="compositionally biased region" description="Low complexity" evidence="1">
    <location>
        <begin position="523"/>
        <end position="542"/>
    </location>
</feature>
<proteinExistence type="predicted"/>
<feature type="compositionally biased region" description="Low complexity" evidence="1">
    <location>
        <begin position="449"/>
        <end position="474"/>
    </location>
</feature>
<feature type="transmembrane region" description="Helical" evidence="2">
    <location>
        <begin position="162"/>
        <end position="182"/>
    </location>
</feature>
<dbReference type="PANTHER" id="PTHR35313:SF1">
    <property type="entry name" value="NO EXINE FORMATION 1"/>
    <property type="match status" value="1"/>
</dbReference>